<sequence>MQETTENKLYVKRSSNFELLRILAMLMIVACHAVQHSRTGNFSLMIEPFSVNVAANYLLGSYGQLGVILFVIVSSWFLCSAKSIHSEKVVRLYLQTMLCSVAVFVFVKLGGFEPVGFKELVKTFLTPIYGGYWFIRTYLFFYLLVPFLQDYVRKADEKLQVRLLAIMTILLPVFRFFFFVESEFGNVGDFIYVFIAVAYLKKKEGNYLEKYCRIIFAALLALMWSALFAANILCHRLEFSKNLTRNVILHIYSSRHIFIMLLAMSLFYIFKNHVKIGYSRIINTVANTTFGVYIFHENLLFHSYGENGLSETALLFEQWLHVGAHFETDKLYPLYLILCVFAVFTVCGLIEFLRRKLCCSVEYGFKKLLRR</sequence>
<dbReference type="AlphaFoldDB" id="F4LKP7"/>
<protein>
    <recommendedName>
        <fullName evidence="2">Acyltransferase 3 domain-containing protein</fullName>
    </recommendedName>
</protein>
<dbReference type="EMBL" id="CP002696">
    <property type="protein sequence ID" value="AEE15508.1"/>
    <property type="molecule type" value="Genomic_DNA"/>
</dbReference>
<keyword evidence="1" id="KW-1133">Transmembrane helix</keyword>
<feature type="transmembrane region" description="Helical" evidence="1">
    <location>
        <begin position="253"/>
        <end position="270"/>
    </location>
</feature>
<dbReference type="InterPro" id="IPR002656">
    <property type="entry name" value="Acyl_transf_3_dom"/>
</dbReference>
<feature type="transmembrane region" description="Helical" evidence="1">
    <location>
        <begin position="184"/>
        <end position="200"/>
    </location>
</feature>
<feature type="transmembrane region" description="Helical" evidence="1">
    <location>
        <begin position="161"/>
        <end position="178"/>
    </location>
</feature>
<evidence type="ECO:0000256" key="1">
    <source>
        <dbReference type="SAM" id="Phobius"/>
    </source>
</evidence>
<gene>
    <name evidence="3" type="ordered locus">Trebr_0050</name>
</gene>
<dbReference type="OrthoDB" id="1082824at2"/>
<evidence type="ECO:0000259" key="2">
    <source>
        <dbReference type="Pfam" id="PF01757"/>
    </source>
</evidence>
<feature type="transmembrane region" description="Helical" evidence="1">
    <location>
        <begin position="212"/>
        <end position="233"/>
    </location>
</feature>
<feature type="transmembrane region" description="Helical" evidence="1">
    <location>
        <begin position="131"/>
        <end position="149"/>
    </location>
</feature>
<name>F4LKP7_TREBD</name>
<feature type="transmembrane region" description="Helical" evidence="1">
    <location>
        <begin position="57"/>
        <end position="78"/>
    </location>
</feature>
<dbReference type="Proteomes" id="UP000006546">
    <property type="component" value="Chromosome"/>
</dbReference>
<keyword evidence="1" id="KW-0812">Transmembrane</keyword>
<feature type="transmembrane region" description="Helical" evidence="1">
    <location>
        <begin position="20"/>
        <end position="37"/>
    </location>
</feature>
<dbReference type="KEGG" id="tbe:Trebr_0050"/>
<keyword evidence="4" id="KW-1185">Reference proteome</keyword>
<reference evidence="4" key="1">
    <citation type="submission" date="2011-04" db="EMBL/GenBank/DDBJ databases">
        <title>The complete genome of Treponema brennaborense DSM 12168.</title>
        <authorList>
            <person name="Lucas S."/>
            <person name="Han J."/>
            <person name="Lapidus A."/>
            <person name="Bruce D."/>
            <person name="Goodwin L."/>
            <person name="Pitluck S."/>
            <person name="Peters L."/>
            <person name="Kyrpides N."/>
            <person name="Mavromatis K."/>
            <person name="Ivanova N."/>
            <person name="Mikhailova N."/>
            <person name="Pagani I."/>
            <person name="Teshima H."/>
            <person name="Detter J.C."/>
            <person name="Tapia R."/>
            <person name="Han C."/>
            <person name="Land M."/>
            <person name="Hauser L."/>
            <person name="Markowitz V."/>
            <person name="Cheng J.-F."/>
            <person name="Hugenholtz P."/>
            <person name="Woyke T."/>
            <person name="Wu D."/>
            <person name="Gronow S."/>
            <person name="Wellnitz S."/>
            <person name="Brambilla E."/>
            <person name="Klenk H.-P."/>
            <person name="Eisen J.A."/>
        </authorList>
    </citation>
    <scope>NUCLEOTIDE SEQUENCE [LARGE SCALE GENOMIC DNA]</scope>
    <source>
        <strain evidence="4">DSM 12168 / CIP 105900 / DD5/3</strain>
    </source>
</reference>
<feature type="transmembrane region" description="Helical" evidence="1">
    <location>
        <begin position="90"/>
        <end position="111"/>
    </location>
</feature>
<organism evidence="3 4">
    <name type="scientific">Treponema brennaborense (strain DSM 12168 / CIP 105900 / DD5/3)</name>
    <dbReference type="NCBI Taxonomy" id="906968"/>
    <lineage>
        <taxon>Bacteria</taxon>
        <taxon>Pseudomonadati</taxon>
        <taxon>Spirochaetota</taxon>
        <taxon>Spirochaetia</taxon>
        <taxon>Spirochaetales</taxon>
        <taxon>Treponemataceae</taxon>
        <taxon>Treponema</taxon>
    </lineage>
</organism>
<feature type="transmembrane region" description="Helical" evidence="1">
    <location>
        <begin position="277"/>
        <end position="296"/>
    </location>
</feature>
<dbReference type="GO" id="GO:0016747">
    <property type="term" value="F:acyltransferase activity, transferring groups other than amino-acyl groups"/>
    <property type="evidence" value="ECO:0007669"/>
    <property type="project" value="InterPro"/>
</dbReference>
<dbReference type="eggNOG" id="COG3274">
    <property type="taxonomic scope" value="Bacteria"/>
</dbReference>
<feature type="transmembrane region" description="Helical" evidence="1">
    <location>
        <begin position="332"/>
        <end position="353"/>
    </location>
</feature>
<accession>F4LKP7</accession>
<dbReference type="RefSeq" id="WP_013757228.1">
    <property type="nucleotide sequence ID" value="NC_015500.1"/>
</dbReference>
<feature type="domain" description="Acyltransferase 3" evidence="2">
    <location>
        <begin position="16"/>
        <end position="350"/>
    </location>
</feature>
<keyword evidence="1" id="KW-0472">Membrane</keyword>
<proteinExistence type="predicted"/>
<evidence type="ECO:0000313" key="4">
    <source>
        <dbReference type="Proteomes" id="UP000006546"/>
    </source>
</evidence>
<dbReference type="HOGENOM" id="CLU_061343_1_0_12"/>
<evidence type="ECO:0000313" key="3">
    <source>
        <dbReference type="EMBL" id="AEE15508.1"/>
    </source>
</evidence>
<dbReference type="Pfam" id="PF01757">
    <property type="entry name" value="Acyl_transf_3"/>
    <property type="match status" value="1"/>
</dbReference>